<feature type="region of interest" description="Disordered" evidence="1">
    <location>
        <begin position="105"/>
        <end position="130"/>
    </location>
</feature>
<accession>A0A1M5FHA2</accession>
<proteinExistence type="predicted"/>
<dbReference type="Proteomes" id="UP000184368">
    <property type="component" value="Unassembled WGS sequence"/>
</dbReference>
<evidence type="ECO:0000313" key="3">
    <source>
        <dbReference type="Proteomes" id="UP000184368"/>
    </source>
</evidence>
<protein>
    <submittedName>
        <fullName evidence="2">Uncharacterized protein</fullName>
    </submittedName>
</protein>
<sequence>MFQQKLMTTCFQNGCLLAHGFNRGIETPYYTLNRFNGFRTRPMSAPLKLNWHHHQTKKTLFWSVFFVYQQCCILFIINNVQSQKIATGKKATLFKNPIPAPGKSGVCRGTHHPSARPHQSEQSNRAGYCGHQSHNHLPGAQCHPLSASPPRWG</sequence>
<evidence type="ECO:0000256" key="1">
    <source>
        <dbReference type="SAM" id="MobiDB-lite"/>
    </source>
</evidence>
<name>A0A1M5FHA2_9BACT</name>
<evidence type="ECO:0000313" key="2">
    <source>
        <dbReference type="EMBL" id="SHF90875.1"/>
    </source>
</evidence>
<gene>
    <name evidence="2" type="ORF">SAMN05444008_1148</name>
</gene>
<reference evidence="2 3" key="1">
    <citation type="submission" date="2016-11" db="EMBL/GenBank/DDBJ databases">
        <authorList>
            <person name="Jaros S."/>
            <person name="Januszkiewicz K."/>
            <person name="Wedrychowicz H."/>
        </authorList>
    </citation>
    <scope>NUCLEOTIDE SEQUENCE [LARGE SCALE GENOMIC DNA]</scope>
    <source>
        <strain evidence="2 3">DSM 26897</strain>
    </source>
</reference>
<organism evidence="2 3">
    <name type="scientific">Cnuella takakiae</name>
    <dbReference type="NCBI Taxonomy" id="1302690"/>
    <lineage>
        <taxon>Bacteria</taxon>
        <taxon>Pseudomonadati</taxon>
        <taxon>Bacteroidota</taxon>
        <taxon>Chitinophagia</taxon>
        <taxon>Chitinophagales</taxon>
        <taxon>Chitinophagaceae</taxon>
        <taxon>Cnuella</taxon>
    </lineage>
</organism>
<dbReference type="EMBL" id="FQUO01000014">
    <property type="protein sequence ID" value="SHF90875.1"/>
    <property type="molecule type" value="Genomic_DNA"/>
</dbReference>
<dbReference type="AlphaFoldDB" id="A0A1M5FHA2"/>
<keyword evidence="3" id="KW-1185">Reference proteome</keyword>